<evidence type="ECO:0000256" key="4">
    <source>
        <dbReference type="ARBA" id="ARBA00022840"/>
    </source>
</evidence>
<feature type="domain" description="ABC transporter" evidence="5">
    <location>
        <begin position="6"/>
        <end position="234"/>
    </location>
</feature>
<protein>
    <submittedName>
        <fullName evidence="6">ABC transporter ATP-binding protein</fullName>
    </submittedName>
</protein>
<name>A0A2Z4U9X0_9FIRM</name>
<dbReference type="GO" id="GO:0005524">
    <property type="term" value="F:ATP binding"/>
    <property type="evidence" value="ECO:0007669"/>
    <property type="project" value="UniProtKB-KW"/>
</dbReference>
<gene>
    <name evidence="6" type="ORF">DQQ01_06455</name>
</gene>
<dbReference type="PANTHER" id="PTHR43335:SF8">
    <property type="entry name" value="ABC TRANSPORTER, ATP-BINDING PROTEIN"/>
    <property type="match status" value="1"/>
</dbReference>
<dbReference type="EMBL" id="CP030280">
    <property type="protein sequence ID" value="AWY97845.1"/>
    <property type="molecule type" value="Genomic_DNA"/>
</dbReference>
<comment type="similarity">
    <text evidence="1">Belongs to the ABC transporter superfamily.</text>
</comment>
<dbReference type="PROSITE" id="PS00211">
    <property type="entry name" value="ABC_TRANSPORTER_1"/>
    <property type="match status" value="1"/>
</dbReference>
<dbReference type="Gene3D" id="3.40.50.300">
    <property type="entry name" value="P-loop containing nucleotide triphosphate hydrolases"/>
    <property type="match status" value="1"/>
</dbReference>
<dbReference type="InterPro" id="IPR003439">
    <property type="entry name" value="ABC_transporter-like_ATP-bd"/>
</dbReference>
<dbReference type="SMART" id="SM00382">
    <property type="entry name" value="AAA"/>
    <property type="match status" value="1"/>
</dbReference>
<evidence type="ECO:0000259" key="5">
    <source>
        <dbReference type="PROSITE" id="PS50893"/>
    </source>
</evidence>
<evidence type="ECO:0000256" key="3">
    <source>
        <dbReference type="ARBA" id="ARBA00022741"/>
    </source>
</evidence>
<dbReference type="Proteomes" id="UP000250003">
    <property type="component" value="Chromosome"/>
</dbReference>
<dbReference type="InterPro" id="IPR017871">
    <property type="entry name" value="ABC_transporter-like_CS"/>
</dbReference>
<dbReference type="KEGG" id="blau:DQQ01_06455"/>
<dbReference type="Pfam" id="PF00005">
    <property type="entry name" value="ABC_tran"/>
    <property type="match status" value="1"/>
</dbReference>
<dbReference type="SUPFAM" id="SSF52540">
    <property type="entry name" value="P-loop containing nucleoside triphosphate hydrolases"/>
    <property type="match status" value="1"/>
</dbReference>
<dbReference type="OrthoDB" id="9809205at2"/>
<keyword evidence="4 6" id="KW-0067">ATP-binding</keyword>
<dbReference type="PANTHER" id="PTHR43335">
    <property type="entry name" value="ABC TRANSPORTER, ATP-BINDING PROTEIN"/>
    <property type="match status" value="1"/>
</dbReference>
<accession>A0A2Z4U9X0</accession>
<dbReference type="GO" id="GO:0016887">
    <property type="term" value="F:ATP hydrolysis activity"/>
    <property type="evidence" value="ECO:0007669"/>
    <property type="project" value="InterPro"/>
</dbReference>
<reference evidence="7" key="1">
    <citation type="submission" date="2018-06" db="EMBL/GenBank/DDBJ databases">
        <title>Description of Blautia argi sp. nov., a new anaerobic isolated from dog feces.</title>
        <authorList>
            <person name="Chang Y.-H."/>
            <person name="Paek J."/>
            <person name="Shin Y."/>
        </authorList>
    </citation>
    <scope>NUCLEOTIDE SEQUENCE [LARGE SCALE GENOMIC DNA]</scope>
    <source>
        <strain evidence="7">KCTC 15426</strain>
    </source>
</reference>
<dbReference type="PROSITE" id="PS50893">
    <property type="entry name" value="ABC_TRANSPORTER_2"/>
    <property type="match status" value="1"/>
</dbReference>
<dbReference type="AlphaFoldDB" id="A0A2Z4U9X0"/>
<organism evidence="6 7">
    <name type="scientific">Blautia argi</name>
    <dbReference type="NCBI Taxonomy" id="1912897"/>
    <lineage>
        <taxon>Bacteria</taxon>
        <taxon>Bacillati</taxon>
        <taxon>Bacillota</taxon>
        <taxon>Clostridia</taxon>
        <taxon>Lachnospirales</taxon>
        <taxon>Lachnospiraceae</taxon>
        <taxon>Blautia</taxon>
    </lineage>
</organism>
<keyword evidence="2" id="KW-0813">Transport</keyword>
<keyword evidence="7" id="KW-1185">Reference proteome</keyword>
<sequence>MYDFVIETNRLTKAYSNQLAVNNVNLHLKERQIYGLIGRNGAGKTTLMKLLLGLLPATKGEVRVFGKSIKGNEKLLYPHIGAMIENPGFYPNLTGKENLEIFAKLRGLTDKTAVKKALEKAELPYESKKIFANYSLGMKQRLGIANALLHNPALLILDEPTNGLDPVGISKLRTFLKTLSTDCRTTILVSSHILSEVSLLADHIGILHQGNLVEECSMAALKEKHKDLWLKENALEQYFKTLTGGSEIV</sequence>
<evidence type="ECO:0000256" key="2">
    <source>
        <dbReference type="ARBA" id="ARBA00022448"/>
    </source>
</evidence>
<evidence type="ECO:0000313" key="6">
    <source>
        <dbReference type="EMBL" id="AWY97845.1"/>
    </source>
</evidence>
<dbReference type="InterPro" id="IPR003593">
    <property type="entry name" value="AAA+_ATPase"/>
</dbReference>
<proteinExistence type="inferred from homology"/>
<keyword evidence="3" id="KW-0547">Nucleotide-binding</keyword>
<evidence type="ECO:0000256" key="1">
    <source>
        <dbReference type="ARBA" id="ARBA00005417"/>
    </source>
</evidence>
<dbReference type="InterPro" id="IPR027417">
    <property type="entry name" value="P-loop_NTPase"/>
</dbReference>
<evidence type="ECO:0000313" key="7">
    <source>
        <dbReference type="Proteomes" id="UP000250003"/>
    </source>
</evidence>